<dbReference type="EMBL" id="MKZS01000001">
    <property type="protein sequence ID" value="OLT60094.1"/>
    <property type="molecule type" value="Genomic_DNA"/>
</dbReference>
<protein>
    <submittedName>
        <fullName evidence="1">Uncharacterized protein</fullName>
    </submittedName>
</protein>
<dbReference type="AlphaFoldDB" id="A0A1U7N2F1"/>
<proteinExistence type="predicted"/>
<keyword evidence="2" id="KW-1185">Reference proteome</keyword>
<organism evidence="1 2">
    <name type="scientific">Moorena bouillonii PNG</name>
    <dbReference type="NCBI Taxonomy" id="568701"/>
    <lineage>
        <taxon>Bacteria</taxon>
        <taxon>Bacillati</taxon>
        <taxon>Cyanobacteriota</taxon>
        <taxon>Cyanophyceae</taxon>
        <taxon>Coleofasciculales</taxon>
        <taxon>Coleofasciculaceae</taxon>
        <taxon>Moorena</taxon>
    </lineage>
</organism>
<sequence length="67" mass="7108">MLMLPIVASLTSYPDIALAQTYPNLSSPGAQAEILHPTAFVNLNKGFFKPNYGAVVNIFNGNGLTPS</sequence>
<name>A0A1U7N2F1_9CYAN</name>
<reference evidence="1 2" key="1">
    <citation type="submission" date="2016-10" db="EMBL/GenBank/DDBJ databases">
        <title>Comparative genomics uncovers the prolific and rare metabolic potential of the cyanobacterial genus Moorea.</title>
        <authorList>
            <person name="Leao T."/>
            <person name="Castelao G."/>
            <person name="Korobeynikov A."/>
            <person name="Monroe E.A."/>
            <person name="Podell S."/>
            <person name="Glukhov E."/>
            <person name="Allen E."/>
            <person name="Gerwick W.H."/>
            <person name="Gerwick L."/>
        </authorList>
    </citation>
    <scope>NUCLEOTIDE SEQUENCE [LARGE SCALE GENOMIC DNA]</scope>
    <source>
        <strain evidence="1 2">PNG5-198</strain>
    </source>
</reference>
<evidence type="ECO:0000313" key="2">
    <source>
        <dbReference type="Proteomes" id="UP000186657"/>
    </source>
</evidence>
<accession>A0A1U7N2F1</accession>
<evidence type="ECO:0000313" key="1">
    <source>
        <dbReference type="EMBL" id="OLT60094.1"/>
    </source>
</evidence>
<dbReference type="Proteomes" id="UP000186657">
    <property type="component" value="Unassembled WGS sequence"/>
</dbReference>
<comment type="caution">
    <text evidence="1">The sequence shown here is derived from an EMBL/GenBank/DDBJ whole genome shotgun (WGS) entry which is preliminary data.</text>
</comment>
<gene>
    <name evidence="1" type="ORF">BJP37_14740</name>
</gene>